<evidence type="ECO:0000313" key="3">
    <source>
        <dbReference type="Proteomes" id="UP000627292"/>
    </source>
</evidence>
<keyword evidence="3" id="KW-1185">Reference proteome</keyword>
<reference evidence="2" key="2">
    <citation type="submission" date="2020-09" db="EMBL/GenBank/DDBJ databases">
        <authorList>
            <person name="Sun Q."/>
            <person name="Zhou Y."/>
        </authorList>
    </citation>
    <scope>NUCLEOTIDE SEQUENCE</scope>
    <source>
        <strain evidence="2">CGMCC 1.15290</strain>
    </source>
</reference>
<protein>
    <recommendedName>
        <fullName evidence="4">Porin</fullName>
    </recommendedName>
</protein>
<gene>
    <name evidence="2" type="ORF">GCM10011379_57610</name>
</gene>
<sequence length="695" mass="79757">MSHLNNLGRFICCVVVLFTITQTVKGQTTINRNLQVGNGRDTSNITYDSQGRPMRRNKGADSLQHRDPLEDSITISFRFFDSTRTRKLDSSLNDFTTRYPVPVDYVDIGNFGNAARSLIFKPNLQAGFDAGFHSYDIYRYKLNETRFFQTTRPYTELGYMIGPNSEQMINILHTQNRKPNFNVTFEYRFINAPGSFKSQNVSHNSIRFNTYYLSPNKRYTSYFVFITNNIRSGENGGVVDDKAVDSISKQSLSSAFNVETRLANNVTASSRNFFSADIGTSTNYSDKMILYRHSYDLGQKDSIVTDSNVVRLFYPRIRFQHTLNYITSNYAFKDNQPIPANYLNYFGLLVTSNPLQYKDSWKNFTNELSIISFPEKNNMNQFLKLGAGFQQIKGEFLYYGGDTAFGTSFTNIYGDAEYRNRTRNQRWDVFAAGRLYLAGAYAGDYAVTGSIKGVLGAKVGSIQLGFQNVNRTPSFIYDNRSSFPSLKAGSGSTFGKENTTRLFANIDIPAAHLKLSGNYYLLTNYTYFDNYIAAQQAGTIFNILHVSAEKSFKLSKYWNWYTQIHLQQKAGENVPVNIPLAFTANRLVFEGNFFKNLFLATGMELRYYLPYKADSYSPFTGQFFYQQSYTTSNRPDINLFLHFRIKSFKGFLRLENINTFNPADGFGFTKYNFSAAHYPQRALFFRYGIWWNFVN</sequence>
<evidence type="ECO:0008006" key="4">
    <source>
        <dbReference type="Google" id="ProtNLM"/>
    </source>
</evidence>
<comment type="caution">
    <text evidence="2">The sequence shown here is derived from an EMBL/GenBank/DDBJ whole genome shotgun (WGS) entry which is preliminary data.</text>
</comment>
<feature type="region of interest" description="Disordered" evidence="1">
    <location>
        <begin position="41"/>
        <end position="63"/>
    </location>
</feature>
<evidence type="ECO:0000313" key="2">
    <source>
        <dbReference type="EMBL" id="GGH82950.1"/>
    </source>
</evidence>
<dbReference type="EMBL" id="BMIB01000008">
    <property type="protein sequence ID" value="GGH82950.1"/>
    <property type="molecule type" value="Genomic_DNA"/>
</dbReference>
<reference evidence="2" key="1">
    <citation type="journal article" date="2014" name="Int. J. Syst. Evol. Microbiol.">
        <title>Complete genome sequence of Corynebacterium casei LMG S-19264T (=DSM 44701T), isolated from a smear-ripened cheese.</title>
        <authorList>
            <consortium name="US DOE Joint Genome Institute (JGI-PGF)"/>
            <person name="Walter F."/>
            <person name="Albersmeier A."/>
            <person name="Kalinowski J."/>
            <person name="Ruckert C."/>
        </authorList>
    </citation>
    <scope>NUCLEOTIDE SEQUENCE</scope>
    <source>
        <strain evidence="2">CGMCC 1.15290</strain>
    </source>
</reference>
<dbReference type="AlphaFoldDB" id="A0A917J694"/>
<accession>A0A917J694</accession>
<dbReference type="Pfam" id="PF14121">
    <property type="entry name" value="Porin_10"/>
    <property type="match status" value="1"/>
</dbReference>
<dbReference type="InterPro" id="IPR025631">
    <property type="entry name" value="Porin_10"/>
</dbReference>
<name>A0A917J694_9BACT</name>
<dbReference type="RefSeq" id="WP_188959245.1">
    <property type="nucleotide sequence ID" value="NZ_BMIB01000008.1"/>
</dbReference>
<evidence type="ECO:0000256" key="1">
    <source>
        <dbReference type="SAM" id="MobiDB-lite"/>
    </source>
</evidence>
<organism evidence="2 3">
    <name type="scientific">Filimonas zeae</name>
    <dbReference type="NCBI Taxonomy" id="1737353"/>
    <lineage>
        <taxon>Bacteria</taxon>
        <taxon>Pseudomonadati</taxon>
        <taxon>Bacteroidota</taxon>
        <taxon>Chitinophagia</taxon>
        <taxon>Chitinophagales</taxon>
        <taxon>Chitinophagaceae</taxon>
        <taxon>Filimonas</taxon>
    </lineage>
</organism>
<dbReference type="Proteomes" id="UP000627292">
    <property type="component" value="Unassembled WGS sequence"/>
</dbReference>
<proteinExistence type="predicted"/>